<dbReference type="Proteomes" id="UP000029095">
    <property type="component" value="Unassembled WGS sequence"/>
</dbReference>
<dbReference type="EMBL" id="JNFQ01000007">
    <property type="protein sequence ID" value="KFG71429.1"/>
    <property type="molecule type" value="Genomic_DNA"/>
</dbReference>
<dbReference type="AlphaFoldDB" id="A0A086MRB1"/>
<dbReference type="SUPFAM" id="SSF46785">
    <property type="entry name" value="Winged helix' DNA-binding domain"/>
    <property type="match status" value="1"/>
</dbReference>
<sequence length="131" mass="14319">MTRPLGRHQLTVLSALARHNGGTWSAGCVWQFRSAAYTTRVLDSLVQRGYVMRTTGSGRYAITESGLNVLGWYTCDSCTRLTRTPVIERATARKWRVRCSWCHTPGGPSASAEPPSEGARPRSAPTRGVPA</sequence>
<keyword evidence="3" id="KW-1185">Reference proteome</keyword>
<dbReference type="HOGENOM" id="CLU_1926417_0_0_11"/>
<dbReference type="RefSeq" id="WP_043385878.1">
    <property type="nucleotide sequence ID" value="NZ_KN039950.1"/>
</dbReference>
<dbReference type="InterPro" id="IPR036390">
    <property type="entry name" value="WH_DNA-bd_sf"/>
</dbReference>
<evidence type="ECO:0000313" key="2">
    <source>
        <dbReference type="EMBL" id="KFG71429.1"/>
    </source>
</evidence>
<organism evidence="2 3">
    <name type="scientific">Streptomyces mutabilis</name>
    <dbReference type="NCBI Taxonomy" id="67332"/>
    <lineage>
        <taxon>Bacteria</taxon>
        <taxon>Bacillati</taxon>
        <taxon>Actinomycetota</taxon>
        <taxon>Actinomycetes</taxon>
        <taxon>Kitasatosporales</taxon>
        <taxon>Streptomycetaceae</taxon>
        <taxon>Streptomyces</taxon>
    </lineage>
</organism>
<accession>A0A086MRB1</accession>
<evidence type="ECO:0000313" key="3">
    <source>
        <dbReference type="Proteomes" id="UP000029095"/>
    </source>
</evidence>
<name>A0A086MRB1_9ACTN</name>
<feature type="compositionally biased region" description="Low complexity" evidence="1">
    <location>
        <begin position="105"/>
        <end position="118"/>
    </location>
</feature>
<evidence type="ECO:0000256" key="1">
    <source>
        <dbReference type="SAM" id="MobiDB-lite"/>
    </source>
</evidence>
<feature type="region of interest" description="Disordered" evidence="1">
    <location>
        <begin position="105"/>
        <end position="131"/>
    </location>
</feature>
<gene>
    <name evidence="2" type="ORF">FM21_34690</name>
</gene>
<comment type="caution">
    <text evidence="2">The sequence shown here is derived from an EMBL/GenBank/DDBJ whole genome shotgun (WGS) entry which is preliminary data.</text>
</comment>
<proteinExistence type="predicted"/>
<dbReference type="STRING" id="1915400.FM21_34690"/>
<protein>
    <submittedName>
        <fullName evidence="2">Uncharacterized protein</fullName>
    </submittedName>
</protein>
<reference evidence="2 3" key="1">
    <citation type="submission" date="2014-05" db="EMBL/GenBank/DDBJ databases">
        <title>Complete genome sequence of the Streptomyces mutabilis TRM45540.</title>
        <authorList>
            <person name="Luo X."/>
            <person name="Zhang L."/>
        </authorList>
    </citation>
    <scope>NUCLEOTIDE SEQUENCE [LARGE SCALE GENOMIC DNA]</scope>
    <source>
        <strain evidence="2 3">TRM45540</strain>
    </source>
</reference>